<dbReference type="Proteomes" id="UP000807716">
    <property type="component" value="Unassembled WGS sequence"/>
</dbReference>
<accession>A0A9P6UCZ6</accession>
<dbReference type="InterPro" id="IPR008942">
    <property type="entry name" value="ENTH_VHS"/>
</dbReference>
<feature type="compositionally biased region" description="Acidic residues" evidence="1">
    <location>
        <begin position="221"/>
        <end position="231"/>
    </location>
</feature>
<feature type="compositionally biased region" description="Low complexity" evidence="1">
    <location>
        <begin position="362"/>
        <end position="384"/>
    </location>
</feature>
<dbReference type="GO" id="GO:0032588">
    <property type="term" value="C:trans-Golgi network membrane"/>
    <property type="evidence" value="ECO:0007669"/>
    <property type="project" value="TreeGrafter"/>
</dbReference>
<dbReference type="OrthoDB" id="118154at2759"/>
<protein>
    <submittedName>
        <fullName evidence="2">Uncharacterized protein</fullName>
    </submittedName>
</protein>
<feature type="region of interest" description="Disordered" evidence="1">
    <location>
        <begin position="172"/>
        <end position="194"/>
    </location>
</feature>
<feature type="compositionally biased region" description="Low complexity" evidence="1">
    <location>
        <begin position="42"/>
        <end position="72"/>
    </location>
</feature>
<organism evidence="2 3">
    <name type="scientific">Actinomortierella ambigua</name>
    <dbReference type="NCBI Taxonomy" id="1343610"/>
    <lineage>
        <taxon>Eukaryota</taxon>
        <taxon>Fungi</taxon>
        <taxon>Fungi incertae sedis</taxon>
        <taxon>Mucoromycota</taxon>
        <taxon>Mortierellomycotina</taxon>
        <taxon>Mortierellomycetes</taxon>
        <taxon>Mortierellales</taxon>
        <taxon>Mortierellaceae</taxon>
        <taxon>Actinomortierella</taxon>
    </lineage>
</organism>
<sequence>MNSIAEATKSTINTIKIRALLSKALSSDPKPTPGYLFPEIASGSSRSNSGNNTYANNNNNNHNSSNTSAGTALSSTYDDSVHVILKALKILRQLAQSGSVEIRMQMARLAKQPLANLVGFRGEWDPIHGDQWNHSVRQAAEDLVEYLHAHPVQEHELVAAATMAKKERLVEEEGEVAGMQKAVSNEFDDDDDEDAGEFLSVRESELLKSSTQGLPGFGNPEFEESSSDDEGDRVGQRQRRGQRHGKSSGRSGQRRRLPREQRTPPPEPPLPGFGSDSLQGSHGTRSNAGHPPSLMDRLVDRLQELAAPAPPTAMALNAAKRQQERRRQKLFVGEYSMADEQPPISTRGGGGGGGEGEERFGSESLLAPLSPSSTTTPVSTSSMTPSSLKAAAATGPVSIMGTNPFRRFPRQPGQILGGWAEPGEGVSQAQKWNRTLRAGAGVRRVEETSRHPVSLQVYSLAQSVQTGFVRTSPGVLSAHPNDSSDVIENNNGDKSKMKPVPSLEQETQPEHSEDDDDDDSDLESDFMLWGTAKTICDIVLEAIKVEQNSGEQGATGSQTLAMPSVPVVTGLLRDLNDWIEHEDWDRRLKYLYLLDTLLAHHQIRKEILICPSISMLMTTLDGPKCVGASQRSVSSFSAYLSRYLKLQESHYRQYQQAFSSPQNAHDLLVDV</sequence>
<dbReference type="PANTHER" id="PTHR21514:SF0">
    <property type="entry name" value="AP-4 COMPLEX ACCESSORY SUBUNIT TEPSIN"/>
    <property type="match status" value="1"/>
</dbReference>
<feature type="region of interest" description="Disordered" evidence="1">
    <location>
        <begin position="472"/>
        <end position="523"/>
    </location>
</feature>
<evidence type="ECO:0000313" key="3">
    <source>
        <dbReference type="Proteomes" id="UP000807716"/>
    </source>
</evidence>
<feature type="region of interest" description="Disordered" evidence="1">
    <location>
        <begin position="36"/>
        <end position="72"/>
    </location>
</feature>
<feature type="compositionally biased region" description="Polar residues" evidence="1">
    <location>
        <begin position="276"/>
        <end position="287"/>
    </location>
</feature>
<name>A0A9P6UCZ6_9FUNG</name>
<dbReference type="Gene3D" id="1.25.40.90">
    <property type="match status" value="1"/>
</dbReference>
<dbReference type="AlphaFoldDB" id="A0A9P6UCZ6"/>
<evidence type="ECO:0000313" key="2">
    <source>
        <dbReference type="EMBL" id="KAG0270212.1"/>
    </source>
</evidence>
<comment type="caution">
    <text evidence="2">The sequence shown here is derived from an EMBL/GenBank/DDBJ whole genome shotgun (WGS) entry which is preliminary data.</text>
</comment>
<reference evidence="2" key="1">
    <citation type="journal article" date="2020" name="Fungal Divers.">
        <title>Resolving the Mortierellaceae phylogeny through synthesis of multi-gene phylogenetics and phylogenomics.</title>
        <authorList>
            <person name="Vandepol N."/>
            <person name="Liber J."/>
            <person name="Desiro A."/>
            <person name="Na H."/>
            <person name="Kennedy M."/>
            <person name="Barry K."/>
            <person name="Grigoriev I.V."/>
            <person name="Miller A.N."/>
            <person name="O'Donnell K."/>
            <person name="Stajich J.E."/>
            <person name="Bonito G."/>
        </authorList>
    </citation>
    <scope>NUCLEOTIDE SEQUENCE</scope>
    <source>
        <strain evidence="2">BC1065</strain>
    </source>
</reference>
<keyword evidence="3" id="KW-1185">Reference proteome</keyword>
<gene>
    <name evidence="2" type="ORF">DFQ27_009590</name>
</gene>
<dbReference type="PANTHER" id="PTHR21514">
    <property type="entry name" value="AP-4 COMPLEX ACCESSORY SUBUNIT TEPSIN"/>
    <property type="match status" value="1"/>
</dbReference>
<feature type="compositionally biased region" description="Acidic residues" evidence="1">
    <location>
        <begin position="512"/>
        <end position="523"/>
    </location>
</feature>
<feature type="region of interest" description="Disordered" evidence="1">
    <location>
        <begin position="206"/>
        <end position="384"/>
    </location>
</feature>
<proteinExistence type="predicted"/>
<feature type="compositionally biased region" description="Polar residues" evidence="1">
    <location>
        <begin position="480"/>
        <end position="490"/>
    </location>
</feature>
<dbReference type="EMBL" id="JAAAJB010000009">
    <property type="protein sequence ID" value="KAG0270212.1"/>
    <property type="molecule type" value="Genomic_DNA"/>
</dbReference>
<dbReference type="InterPro" id="IPR039273">
    <property type="entry name" value="TEPSIN"/>
</dbReference>
<evidence type="ECO:0000256" key="1">
    <source>
        <dbReference type="SAM" id="MobiDB-lite"/>
    </source>
</evidence>
<feature type="compositionally biased region" description="Basic residues" evidence="1">
    <location>
        <begin position="236"/>
        <end position="257"/>
    </location>
</feature>